<name>A0A4Y7SQJ7_COPMI</name>
<evidence type="ECO:0000313" key="1">
    <source>
        <dbReference type="EMBL" id="TEB23928.1"/>
    </source>
</evidence>
<proteinExistence type="predicted"/>
<protein>
    <submittedName>
        <fullName evidence="1">Uncharacterized protein</fullName>
    </submittedName>
</protein>
<dbReference type="Proteomes" id="UP000298030">
    <property type="component" value="Unassembled WGS sequence"/>
</dbReference>
<reference evidence="1 2" key="1">
    <citation type="journal article" date="2019" name="Nat. Ecol. Evol.">
        <title>Megaphylogeny resolves global patterns of mushroom evolution.</title>
        <authorList>
            <person name="Varga T."/>
            <person name="Krizsan K."/>
            <person name="Foldi C."/>
            <person name="Dima B."/>
            <person name="Sanchez-Garcia M."/>
            <person name="Sanchez-Ramirez S."/>
            <person name="Szollosi G.J."/>
            <person name="Szarkandi J.G."/>
            <person name="Papp V."/>
            <person name="Albert L."/>
            <person name="Andreopoulos W."/>
            <person name="Angelini C."/>
            <person name="Antonin V."/>
            <person name="Barry K.W."/>
            <person name="Bougher N.L."/>
            <person name="Buchanan P."/>
            <person name="Buyck B."/>
            <person name="Bense V."/>
            <person name="Catcheside P."/>
            <person name="Chovatia M."/>
            <person name="Cooper J."/>
            <person name="Damon W."/>
            <person name="Desjardin D."/>
            <person name="Finy P."/>
            <person name="Geml J."/>
            <person name="Haridas S."/>
            <person name="Hughes K."/>
            <person name="Justo A."/>
            <person name="Karasinski D."/>
            <person name="Kautmanova I."/>
            <person name="Kiss B."/>
            <person name="Kocsube S."/>
            <person name="Kotiranta H."/>
            <person name="LaButti K.M."/>
            <person name="Lechner B.E."/>
            <person name="Liimatainen K."/>
            <person name="Lipzen A."/>
            <person name="Lukacs Z."/>
            <person name="Mihaltcheva S."/>
            <person name="Morgado L.N."/>
            <person name="Niskanen T."/>
            <person name="Noordeloos M.E."/>
            <person name="Ohm R.A."/>
            <person name="Ortiz-Santana B."/>
            <person name="Ovrebo C."/>
            <person name="Racz N."/>
            <person name="Riley R."/>
            <person name="Savchenko A."/>
            <person name="Shiryaev A."/>
            <person name="Soop K."/>
            <person name="Spirin V."/>
            <person name="Szebenyi C."/>
            <person name="Tomsovsky M."/>
            <person name="Tulloss R.E."/>
            <person name="Uehling J."/>
            <person name="Grigoriev I.V."/>
            <person name="Vagvolgyi C."/>
            <person name="Papp T."/>
            <person name="Martin F.M."/>
            <person name="Miettinen O."/>
            <person name="Hibbett D.S."/>
            <person name="Nagy L.G."/>
        </authorList>
    </citation>
    <scope>NUCLEOTIDE SEQUENCE [LARGE SCALE GENOMIC DNA]</scope>
    <source>
        <strain evidence="1 2">FP101781</strain>
    </source>
</reference>
<sequence>MEGALRRRVGHRQTTKIAKIPKLKGQDWMGLSANQRKYCLVRSVLREFEHMTGYSGGEVLLGVKHQKGAVSCCGGHYQTEIDGVDDSFGPLMEGECRTCKLERSSLGMGVIVVFFAATFLTLLDEVKQEAITVLAGLGPTPDHHLPDGTASYAWAVAEHTLSNGLPMIRESLQLFLNYKSKVFSSRSKLIVFVVLVSYTPRHQK</sequence>
<dbReference type="AlphaFoldDB" id="A0A4Y7SQJ7"/>
<dbReference type="EMBL" id="QPFP01000072">
    <property type="protein sequence ID" value="TEB23928.1"/>
    <property type="molecule type" value="Genomic_DNA"/>
</dbReference>
<evidence type="ECO:0000313" key="2">
    <source>
        <dbReference type="Proteomes" id="UP000298030"/>
    </source>
</evidence>
<comment type="caution">
    <text evidence="1">The sequence shown here is derived from an EMBL/GenBank/DDBJ whole genome shotgun (WGS) entry which is preliminary data.</text>
</comment>
<gene>
    <name evidence="1" type="ORF">FA13DRAFT_1715010</name>
</gene>
<keyword evidence="2" id="KW-1185">Reference proteome</keyword>
<accession>A0A4Y7SQJ7</accession>
<organism evidence="1 2">
    <name type="scientific">Coprinellus micaceus</name>
    <name type="common">Glistening ink-cap mushroom</name>
    <name type="synonym">Coprinus micaceus</name>
    <dbReference type="NCBI Taxonomy" id="71717"/>
    <lineage>
        <taxon>Eukaryota</taxon>
        <taxon>Fungi</taxon>
        <taxon>Dikarya</taxon>
        <taxon>Basidiomycota</taxon>
        <taxon>Agaricomycotina</taxon>
        <taxon>Agaricomycetes</taxon>
        <taxon>Agaricomycetidae</taxon>
        <taxon>Agaricales</taxon>
        <taxon>Agaricineae</taxon>
        <taxon>Psathyrellaceae</taxon>
        <taxon>Coprinellus</taxon>
    </lineage>
</organism>